<name>H6QR95_PUCGT</name>
<keyword evidence="4" id="KW-1185">Reference proteome</keyword>
<gene>
    <name evidence="3" type="ORF">PGTG_21416</name>
</gene>
<dbReference type="STRING" id="418459.H6QR95"/>
<dbReference type="EMBL" id="DS178280">
    <property type="protein sequence ID" value="EHS63086.1"/>
    <property type="molecule type" value="Genomic_DNA"/>
</dbReference>
<feature type="compositionally biased region" description="Polar residues" evidence="1">
    <location>
        <begin position="172"/>
        <end position="181"/>
    </location>
</feature>
<evidence type="ECO:0000256" key="1">
    <source>
        <dbReference type="SAM" id="MobiDB-lite"/>
    </source>
</evidence>
<dbReference type="VEuPathDB" id="FungiDB:PGTG_21416"/>
<dbReference type="PANTHER" id="PTHR45125">
    <property type="entry name" value="F21J9.4-RELATED"/>
    <property type="match status" value="1"/>
</dbReference>
<dbReference type="PANTHER" id="PTHR45125:SF3">
    <property type="entry name" value="NO-APICAL-MERISTEM-ASSOCIATED CARBOXY-TERMINAL DOMAIN PROTEIN"/>
    <property type="match status" value="1"/>
</dbReference>
<dbReference type="InterPro" id="IPR029466">
    <property type="entry name" value="NAM-associated_C"/>
</dbReference>
<protein>
    <recommendedName>
        <fullName evidence="2">No apical meristem-associated C-terminal domain-containing protein</fullName>
    </recommendedName>
</protein>
<dbReference type="Pfam" id="PF14303">
    <property type="entry name" value="NAM-associated"/>
    <property type="match status" value="1"/>
</dbReference>
<feature type="compositionally biased region" description="Low complexity" evidence="1">
    <location>
        <begin position="189"/>
        <end position="202"/>
    </location>
</feature>
<dbReference type="GeneID" id="13540549"/>
<dbReference type="Proteomes" id="UP000008783">
    <property type="component" value="Unassembled WGS sequence"/>
</dbReference>
<dbReference type="HOGENOM" id="CLU_012390_7_2_1"/>
<dbReference type="OrthoDB" id="2507429at2759"/>
<evidence type="ECO:0000259" key="2">
    <source>
        <dbReference type="Pfam" id="PF14303"/>
    </source>
</evidence>
<reference evidence="4" key="1">
    <citation type="journal article" date="2011" name="Proc. Natl. Acad. Sci. U.S.A.">
        <title>Obligate biotrophy features unraveled by the genomic analysis of rust fungi.</title>
        <authorList>
            <person name="Duplessis S."/>
            <person name="Cuomo C.A."/>
            <person name="Lin Y.-C."/>
            <person name="Aerts A."/>
            <person name="Tisserant E."/>
            <person name="Veneault-Fourrey C."/>
            <person name="Joly D.L."/>
            <person name="Hacquard S."/>
            <person name="Amselem J."/>
            <person name="Cantarel B.L."/>
            <person name="Chiu R."/>
            <person name="Coutinho P.M."/>
            <person name="Feau N."/>
            <person name="Field M."/>
            <person name="Frey P."/>
            <person name="Gelhaye E."/>
            <person name="Goldberg J."/>
            <person name="Grabherr M.G."/>
            <person name="Kodira C.D."/>
            <person name="Kohler A."/>
            <person name="Kuees U."/>
            <person name="Lindquist E.A."/>
            <person name="Lucas S.M."/>
            <person name="Mago R."/>
            <person name="Mauceli E."/>
            <person name="Morin E."/>
            <person name="Murat C."/>
            <person name="Pangilinan J.L."/>
            <person name="Park R."/>
            <person name="Pearson M."/>
            <person name="Quesneville H."/>
            <person name="Rouhier N."/>
            <person name="Sakthikumar S."/>
            <person name="Salamov A.A."/>
            <person name="Schmutz J."/>
            <person name="Selles B."/>
            <person name="Shapiro H."/>
            <person name="Tanguay P."/>
            <person name="Tuskan G.A."/>
            <person name="Henrissat B."/>
            <person name="Van de Peer Y."/>
            <person name="Rouze P."/>
            <person name="Ellis J.G."/>
            <person name="Dodds P.N."/>
            <person name="Schein J.E."/>
            <person name="Zhong S."/>
            <person name="Hamelin R.C."/>
            <person name="Grigoriev I.V."/>
            <person name="Szabo L.J."/>
            <person name="Martin F."/>
        </authorList>
    </citation>
    <scope>NUCLEOTIDE SEQUENCE [LARGE SCALE GENOMIC DNA]</scope>
    <source>
        <strain evidence="4">CRL 75-36-700-3 / race SCCL</strain>
    </source>
</reference>
<feature type="region of interest" description="Disordered" evidence="1">
    <location>
        <begin position="172"/>
        <end position="224"/>
    </location>
</feature>
<proteinExistence type="predicted"/>
<accession>H6QR95</accession>
<sequence length="319" mass="35488">MAPANVPLDPLLQDLGTQQAESQPSQPSQTTVGASQTEVEEVGTKRSASYSENEDVQLCRSWIAISEDPLVGTHQDGTTFWKRVHHSYSKNLPESRRTAGSLKAHWVALQKPISKFRAFVNQVEQFGESGASAEDCLNRALELFSQDQKVSFKYLRVYNILVKVPKWNSYTDENTKKNQLPIQKKRARSPSSDAPASTALTSEPVSDAEANSTDTSSIQHPMGKKKAKLLHELADKEDSWKGIIARAHESVAKESKRQNDIFDKEAQSLNEMAQTSKTNTQVSIMDKDLSNLDDDSKEYFRLKKKGILASLRSNTSSSS</sequence>
<feature type="compositionally biased region" description="Polar residues" evidence="1">
    <location>
        <begin position="209"/>
        <end position="219"/>
    </location>
</feature>
<feature type="compositionally biased region" description="Low complexity" evidence="1">
    <location>
        <begin position="17"/>
        <end position="31"/>
    </location>
</feature>
<feature type="region of interest" description="Disordered" evidence="1">
    <location>
        <begin position="1"/>
        <end position="50"/>
    </location>
</feature>
<dbReference type="RefSeq" id="XP_003889947.1">
    <property type="nucleotide sequence ID" value="XM_003889898.1"/>
</dbReference>
<evidence type="ECO:0000313" key="4">
    <source>
        <dbReference type="Proteomes" id="UP000008783"/>
    </source>
</evidence>
<feature type="domain" description="No apical meristem-associated C-terminal" evidence="2">
    <location>
        <begin position="152"/>
        <end position="307"/>
    </location>
</feature>
<dbReference type="KEGG" id="pgr:PGTG_21416"/>
<evidence type="ECO:0000313" key="3">
    <source>
        <dbReference type="EMBL" id="EHS63086.1"/>
    </source>
</evidence>
<dbReference type="AlphaFoldDB" id="H6QR95"/>
<organism evidence="3 4">
    <name type="scientific">Puccinia graminis f. sp. tritici (strain CRL 75-36-700-3 / race SCCL)</name>
    <name type="common">Black stem rust fungus</name>
    <dbReference type="NCBI Taxonomy" id="418459"/>
    <lineage>
        <taxon>Eukaryota</taxon>
        <taxon>Fungi</taxon>
        <taxon>Dikarya</taxon>
        <taxon>Basidiomycota</taxon>
        <taxon>Pucciniomycotina</taxon>
        <taxon>Pucciniomycetes</taxon>
        <taxon>Pucciniales</taxon>
        <taxon>Pucciniaceae</taxon>
        <taxon>Puccinia</taxon>
    </lineage>
</organism>
<dbReference type="InParanoid" id="H6QR95"/>